<organism evidence="2 3">
    <name type="scientific">Parascaris equorum</name>
    <name type="common">Equine roundworm</name>
    <dbReference type="NCBI Taxonomy" id="6256"/>
    <lineage>
        <taxon>Eukaryota</taxon>
        <taxon>Metazoa</taxon>
        <taxon>Ecdysozoa</taxon>
        <taxon>Nematoda</taxon>
        <taxon>Chromadorea</taxon>
        <taxon>Rhabditida</taxon>
        <taxon>Spirurina</taxon>
        <taxon>Ascaridomorpha</taxon>
        <taxon>Ascaridoidea</taxon>
        <taxon>Ascarididae</taxon>
        <taxon>Parascaris</taxon>
    </lineage>
</organism>
<evidence type="ECO:0000256" key="1">
    <source>
        <dbReference type="SAM" id="MobiDB-lite"/>
    </source>
</evidence>
<evidence type="ECO:0000313" key="2">
    <source>
        <dbReference type="Proteomes" id="UP000887564"/>
    </source>
</evidence>
<protein>
    <submittedName>
        <fullName evidence="3">Uncharacterized protein</fullName>
    </submittedName>
</protein>
<feature type="region of interest" description="Disordered" evidence="1">
    <location>
        <begin position="29"/>
        <end position="48"/>
    </location>
</feature>
<dbReference type="WBParaSite" id="PEQ_0000031201-mRNA-1">
    <property type="protein sequence ID" value="PEQ_0000031201-mRNA-1"/>
    <property type="gene ID" value="PEQ_0000031201"/>
</dbReference>
<accession>A0A914R1I6</accession>
<name>A0A914R1I6_PAREQ</name>
<proteinExistence type="predicted"/>
<dbReference type="AlphaFoldDB" id="A0A914R1I6"/>
<dbReference type="Proteomes" id="UP000887564">
    <property type="component" value="Unplaced"/>
</dbReference>
<sequence length="48" mass="5663">MGIGVKSQWNASEKQQCYVFHHPISSLSTRKKQLHSRDRNRCSTFTRK</sequence>
<keyword evidence="2" id="KW-1185">Reference proteome</keyword>
<reference evidence="3" key="1">
    <citation type="submission" date="2022-11" db="UniProtKB">
        <authorList>
            <consortium name="WormBaseParasite"/>
        </authorList>
    </citation>
    <scope>IDENTIFICATION</scope>
</reference>
<evidence type="ECO:0000313" key="3">
    <source>
        <dbReference type="WBParaSite" id="PEQ_0000031201-mRNA-1"/>
    </source>
</evidence>